<keyword evidence="2" id="KW-1133">Transmembrane helix</keyword>
<evidence type="ECO:0000256" key="1">
    <source>
        <dbReference type="SAM" id="MobiDB-lite"/>
    </source>
</evidence>
<dbReference type="Proteomes" id="UP000886833">
    <property type="component" value="Unassembled WGS sequence"/>
</dbReference>
<reference evidence="3" key="1">
    <citation type="submission" date="2020-10" db="EMBL/GenBank/DDBJ databases">
        <authorList>
            <person name="Gilroy R."/>
        </authorList>
    </citation>
    <scope>NUCLEOTIDE SEQUENCE</scope>
    <source>
        <strain evidence="3">CHK195-26880</strain>
    </source>
</reference>
<dbReference type="InterPro" id="IPR052712">
    <property type="entry name" value="Acid_resist_chaperone_HdeD"/>
</dbReference>
<organism evidence="3 4">
    <name type="scientific">Candidatus Onthousia faecipullorum</name>
    <dbReference type="NCBI Taxonomy" id="2840887"/>
    <lineage>
        <taxon>Bacteria</taxon>
        <taxon>Bacillati</taxon>
        <taxon>Bacillota</taxon>
        <taxon>Bacilli</taxon>
        <taxon>Candidatus Onthousia</taxon>
    </lineage>
</organism>
<dbReference type="AlphaFoldDB" id="A0A9D1KB33"/>
<name>A0A9D1KB33_9FIRM</name>
<comment type="caution">
    <text evidence="3">The sequence shown here is derived from an EMBL/GenBank/DDBJ whole genome shotgun (WGS) entry which is preliminary data.</text>
</comment>
<reference evidence="3" key="2">
    <citation type="journal article" date="2021" name="PeerJ">
        <title>Extensive microbial diversity within the chicken gut microbiome revealed by metagenomics and culture.</title>
        <authorList>
            <person name="Gilroy R."/>
            <person name="Ravi A."/>
            <person name="Getino M."/>
            <person name="Pursley I."/>
            <person name="Horton D.L."/>
            <person name="Alikhan N.F."/>
            <person name="Baker D."/>
            <person name="Gharbi K."/>
            <person name="Hall N."/>
            <person name="Watson M."/>
            <person name="Adriaenssens E.M."/>
            <person name="Foster-Nyarko E."/>
            <person name="Jarju S."/>
            <person name="Secka A."/>
            <person name="Antonio M."/>
            <person name="Oren A."/>
            <person name="Chaudhuri R.R."/>
            <person name="La Ragione R."/>
            <person name="Hildebrand F."/>
            <person name="Pallen M.J."/>
        </authorList>
    </citation>
    <scope>NUCLEOTIDE SEQUENCE</scope>
    <source>
        <strain evidence="3">CHK195-26880</strain>
    </source>
</reference>
<sequence>MKVEIKKVIWPSLISSIFLLLLGLLLFFKSSETLVGISYLVGGVLIALGVIAIINFLRNSTKDIFVQLNIVYGIVSIVAGIFLVTVPEFIGSIIPIVVGIAVIISSSFKVQQALVLKNLDSKYFLPSLIMAIICLVCGVVILFNPFTSAVVVTRIIGLFMIIYAILDIINSFILRKSSNISVEISTDRKETKGKRTKNAKVVKEVNKEDEE</sequence>
<accession>A0A9D1KB33</accession>
<dbReference type="EMBL" id="DVKQ01000014">
    <property type="protein sequence ID" value="HIT37134.1"/>
    <property type="molecule type" value="Genomic_DNA"/>
</dbReference>
<feature type="compositionally biased region" description="Basic residues" evidence="1">
    <location>
        <begin position="191"/>
        <end position="200"/>
    </location>
</feature>
<evidence type="ECO:0000313" key="4">
    <source>
        <dbReference type="Proteomes" id="UP000886833"/>
    </source>
</evidence>
<feature type="transmembrane region" description="Helical" evidence="2">
    <location>
        <begin position="34"/>
        <end position="57"/>
    </location>
</feature>
<evidence type="ECO:0000256" key="2">
    <source>
        <dbReference type="SAM" id="Phobius"/>
    </source>
</evidence>
<dbReference type="Pfam" id="PF03729">
    <property type="entry name" value="DUF308"/>
    <property type="match status" value="1"/>
</dbReference>
<feature type="transmembrane region" description="Helical" evidence="2">
    <location>
        <begin position="64"/>
        <end position="83"/>
    </location>
</feature>
<keyword evidence="2" id="KW-0812">Transmembrane</keyword>
<feature type="compositionally biased region" description="Basic and acidic residues" evidence="1">
    <location>
        <begin position="201"/>
        <end position="211"/>
    </location>
</feature>
<dbReference type="GO" id="GO:0005886">
    <property type="term" value="C:plasma membrane"/>
    <property type="evidence" value="ECO:0007669"/>
    <property type="project" value="TreeGrafter"/>
</dbReference>
<protein>
    <submittedName>
        <fullName evidence="3">DUF308 domain-containing protein</fullName>
    </submittedName>
</protein>
<proteinExistence type="predicted"/>
<feature type="region of interest" description="Disordered" evidence="1">
    <location>
        <begin position="187"/>
        <end position="211"/>
    </location>
</feature>
<feature type="transmembrane region" description="Helical" evidence="2">
    <location>
        <begin position="123"/>
        <end position="143"/>
    </location>
</feature>
<gene>
    <name evidence="3" type="ORF">IAB59_01475</name>
</gene>
<feature type="transmembrane region" description="Helical" evidence="2">
    <location>
        <begin position="89"/>
        <end position="111"/>
    </location>
</feature>
<feature type="transmembrane region" description="Helical" evidence="2">
    <location>
        <begin position="9"/>
        <end position="28"/>
    </location>
</feature>
<dbReference type="PANTHER" id="PTHR34989:SF1">
    <property type="entry name" value="PROTEIN HDED"/>
    <property type="match status" value="1"/>
</dbReference>
<dbReference type="PANTHER" id="PTHR34989">
    <property type="entry name" value="PROTEIN HDED"/>
    <property type="match status" value="1"/>
</dbReference>
<dbReference type="InterPro" id="IPR005325">
    <property type="entry name" value="DUF308_memb"/>
</dbReference>
<keyword evidence="2" id="KW-0472">Membrane</keyword>
<feature type="transmembrane region" description="Helical" evidence="2">
    <location>
        <begin position="149"/>
        <end position="169"/>
    </location>
</feature>
<evidence type="ECO:0000313" key="3">
    <source>
        <dbReference type="EMBL" id="HIT37134.1"/>
    </source>
</evidence>